<accession>A0A520XFB5</accession>
<evidence type="ECO:0000313" key="2">
    <source>
        <dbReference type="Proteomes" id="UP000322454"/>
    </source>
</evidence>
<organism evidence="1 2">
    <name type="scientific">Candidatus Acidulodesulfobacterium acidiphilum</name>
    <dbReference type="NCBI Taxonomy" id="2597224"/>
    <lineage>
        <taxon>Bacteria</taxon>
        <taxon>Deltaproteobacteria</taxon>
        <taxon>Candidatus Acidulodesulfobacterales</taxon>
        <taxon>Candidatus Acidulodesulfobacterium</taxon>
    </lineage>
</organism>
<sequence length="67" mass="7784">MRYQVYQKAENGNFILLGRAVENIEDDEVYFAYENGEAKAFETREFYDIFGKPFFVLVNAEKCAASL</sequence>
<gene>
    <name evidence="1" type="ORF">EVJ48_02835</name>
</gene>
<comment type="caution">
    <text evidence="1">The sequence shown here is derived from an EMBL/GenBank/DDBJ whole genome shotgun (WGS) entry which is preliminary data.</text>
</comment>
<dbReference type="AlphaFoldDB" id="A0A520XFB5"/>
<dbReference type="EMBL" id="SHMQ01000005">
    <property type="protein sequence ID" value="RZV39874.1"/>
    <property type="molecule type" value="Genomic_DNA"/>
</dbReference>
<reference evidence="1 2" key="1">
    <citation type="submission" date="2019-01" db="EMBL/GenBank/DDBJ databases">
        <title>Insights into ecological role of a new deltaproteobacterial order Candidatus Sinidesulfobacterales (Sva0485) by metagenomics and metatranscriptomics.</title>
        <authorList>
            <person name="Tan S."/>
            <person name="Liu J."/>
            <person name="Fang Y."/>
            <person name="Hedlund B."/>
            <person name="Lian Z.-H."/>
            <person name="Huang L.-Y."/>
            <person name="Li J.-T."/>
            <person name="Huang L.-N."/>
            <person name="Li W.-J."/>
            <person name="Jiang H.-C."/>
            <person name="Dong H.-L."/>
            <person name="Shu W.-S."/>
        </authorList>
    </citation>
    <scope>NUCLEOTIDE SEQUENCE [LARGE SCALE GENOMIC DNA]</scope>
    <source>
        <strain evidence="1">AP4</strain>
    </source>
</reference>
<evidence type="ECO:0000313" key="1">
    <source>
        <dbReference type="EMBL" id="RZV39874.1"/>
    </source>
</evidence>
<name>A0A520XFB5_9DELT</name>
<protein>
    <submittedName>
        <fullName evidence="1">Uncharacterized protein</fullName>
    </submittedName>
</protein>
<dbReference type="Proteomes" id="UP000322454">
    <property type="component" value="Unassembled WGS sequence"/>
</dbReference>
<proteinExistence type="predicted"/>